<feature type="chain" id="PRO_5008901283" description="Translocon-associated protein subunit alpha" evidence="9">
    <location>
        <begin position="21"/>
        <end position="218"/>
    </location>
</feature>
<evidence type="ECO:0000256" key="9">
    <source>
        <dbReference type="SAM" id="SignalP"/>
    </source>
</evidence>
<keyword evidence="3 7" id="KW-0732">Signal</keyword>
<comment type="subunit">
    <text evidence="7">Heterotetramer of TRAP-alpha, TRAP-beta, TRAP-delta and TRAP-gamma.</text>
</comment>
<feature type="signal peptide" evidence="9">
    <location>
        <begin position="1"/>
        <end position="20"/>
    </location>
</feature>
<protein>
    <recommendedName>
        <fullName evidence="7">Translocon-associated protein subunit alpha</fullName>
        <shortName evidence="7">TRAP-alpha</shortName>
    </recommendedName>
    <alternativeName>
        <fullName evidence="7">Signal sequence receptor subunit alpha</fullName>
    </alternativeName>
</protein>
<evidence type="ECO:0000256" key="1">
    <source>
        <dbReference type="ARBA" id="ARBA00004115"/>
    </source>
</evidence>
<dbReference type="Pfam" id="PF03896">
    <property type="entry name" value="TRAP_alpha"/>
    <property type="match status" value="1"/>
</dbReference>
<keyword evidence="6 7" id="KW-0472">Membrane</keyword>
<comment type="similarity">
    <text evidence="7">Belongs to the TRAP-alpha family.</text>
</comment>
<gene>
    <name evidence="10" type="ORF">g.1681</name>
</gene>
<accession>A0A1D1ZY40</accession>
<dbReference type="PANTHER" id="PTHR12924:SF0">
    <property type="entry name" value="TRANSLOCON-ASSOCIATED PROTEIN SUBUNIT ALPHA"/>
    <property type="match status" value="1"/>
</dbReference>
<evidence type="ECO:0000256" key="3">
    <source>
        <dbReference type="ARBA" id="ARBA00022729"/>
    </source>
</evidence>
<feature type="transmembrane region" description="Helical" evidence="7">
    <location>
        <begin position="151"/>
        <end position="172"/>
    </location>
</feature>
<dbReference type="EMBL" id="GDKF01006977">
    <property type="protein sequence ID" value="JAT71645.1"/>
    <property type="molecule type" value="Transcribed_RNA"/>
</dbReference>
<dbReference type="GO" id="GO:0005789">
    <property type="term" value="C:endoplasmic reticulum membrane"/>
    <property type="evidence" value="ECO:0007669"/>
    <property type="project" value="UniProtKB-SubCell"/>
</dbReference>
<keyword evidence="2 7" id="KW-0812">Transmembrane</keyword>
<sequence>MDRSVAMALLCLSLVGSALAAQSIEVKSWFPENPTNEFLPGKEVKAVLGLHNAGSSALNVSYGAGLLASPYDANQVLLNFTTQYLNNIPLAPQQEASVDYTLHFPTQVPPHEFLLKLVLYTTVDEQLEGHLVYNQTIFVIEPALWIDLQLIGLYLIGLAVLALAGYFGLGWAKSKGYVKKTRKSKLTKTAPGPADKSDYLKGTHGHEFLRKRSGKLSD</sequence>
<evidence type="ECO:0000256" key="8">
    <source>
        <dbReference type="SAM" id="MobiDB-lite"/>
    </source>
</evidence>
<comment type="domain">
    <text evidence="7">Shows a remarkable charge distribution with the N-terminus being highly negatively charged, and the cytoplasmic C-terminus positively charged.</text>
</comment>
<organism evidence="10">
    <name type="scientific">Auxenochlorella protothecoides</name>
    <name type="common">Green microalga</name>
    <name type="synonym">Chlorella protothecoides</name>
    <dbReference type="NCBI Taxonomy" id="3075"/>
    <lineage>
        <taxon>Eukaryota</taxon>
        <taxon>Viridiplantae</taxon>
        <taxon>Chlorophyta</taxon>
        <taxon>core chlorophytes</taxon>
        <taxon>Trebouxiophyceae</taxon>
        <taxon>Chlorellales</taxon>
        <taxon>Chlorellaceae</taxon>
        <taxon>Auxenochlorella</taxon>
    </lineage>
</organism>
<dbReference type="PANTHER" id="PTHR12924">
    <property type="entry name" value="TRANSLOCON-ASSOCIATED PROTEIN, ALPHA SUBUNIT"/>
    <property type="match status" value="1"/>
</dbReference>
<comment type="function">
    <text evidence="7">TRAP proteins are part of a complex whose function is to bind calcium to the ER membrane and thereby regulate the retention of ER resident proteins. May be involved in the recycling of the translocation apparatus after completion of the translocation process or may function as a membrane-bound chaperone facilitating folding of translocated proteins.</text>
</comment>
<reference evidence="10" key="1">
    <citation type="submission" date="2015-08" db="EMBL/GenBank/DDBJ databases">
        <authorList>
            <person name="Babu N.S."/>
            <person name="Beckwith C.J."/>
            <person name="Beseler K.G."/>
            <person name="Brison A."/>
            <person name="Carone J.V."/>
            <person name="Caskin T.P."/>
            <person name="Diamond M."/>
            <person name="Durham M.E."/>
            <person name="Foxe J.M."/>
            <person name="Go M."/>
            <person name="Henderson B.A."/>
            <person name="Jones I.B."/>
            <person name="McGettigan J.A."/>
            <person name="Micheletti S.J."/>
            <person name="Nasrallah M.E."/>
            <person name="Ortiz D."/>
            <person name="Piller C.R."/>
            <person name="Privatt S.R."/>
            <person name="Schneider S.L."/>
            <person name="Sharp S."/>
            <person name="Smith T.C."/>
            <person name="Stanton J.D."/>
            <person name="Ullery H.E."/>
            <person name="Wilson R.J."/>
            <person name="Serrano M.G."/>
            <person name="Buck G."/>
            <person name="Lee V."/>
            <person name="Wang Y."/>
            <person name="Carvalho R."/>
            <person name="Voegtly L."/>
            <person name="Shi R."/>
            <person name="Duckworth R."/>
            <person name="Johnson A."/>
            <person name="Loviza R."/>
            <person name="Walstead R."/>
            <person name="Shah Z."/>
            <person name="Kiflezghi M."/>
            <person name="Wade K."/>
            <person name="Ball S.L."/>
            <person name="Bradley K.W."/>
            <person name="Asai D.J."/>
            <person name="Bowman C.A."/>
            <person name="Russell D.A."/>
            <person name="Pope W.H."/>
            <person name="Jacobs-Sera D."/>
            <person name="Hendrix R.W."/>
            <person name="Hatfull G.F."/>
        </authorList>
    </citation>
    <scope>NUCLEOTIDE SEQUENCE</scope>
</reference>
<evidence type="ECO:0000256" key="6">
    <source>
        <dbReference type="ARBA" id="ARBA00023136"/>
    </source>
</evidence>
<dbReference type="InterPro" id="IPR005595">
    <property type="entry name" value="TRAP_alpha"/>
</dbReference>
<keyword evidence="4 7" id="KW-0256">Endoplasmic reticulum</keyword>
<proteinExistence type="inferred from homology"/>
<dbReference type="AlphaFoldDB" id="A0A1D1ZY40"/>
<feature type="region of interest" description="Disordered" evidence="8">
    <location>
        <begin position="187"/>
        <end position="218"/>
    </location>
</feature>
<evidence type="ECO:0000256" key="7">
    <source>
        <dbReference type="RuleBase" id="RU368074"/>
    </source>
</evidence>
<keyword evidence="7" id="KW-0106">Calcium</keyword>
<evidence type="ECO:0000256" key="2">
    <source>
        <dbReference type="ARBA" id="ARBA00022692"/>
    </source>
</evidence>
<feature type="compositionally biased region" description="Basic and acidic residues" evidence="8">
    <location>
        <begin position="195"/>
        <end position="218"/>
    </location>
</feature>
<evidence type="ECO:0000313" key="10">
    <source>
        <dbReference type="EMBL" id="JAT71645.1"/>
    </source>
</evidence>
<name>A0A1D1ZY40_AUXPR</name>
<evidence type="ECO:0000256" key="5">
    <source>
        <dbReference type="ARBA" id="ARBA00022989"/>
    </source>
</evidence>
<comment type="subcellular location">
    <subcellularLocation>
        <location evidence="1 7">Endoplasmic reticulum membrane</location>
        <topology evidence="1 7">Single-pass type I membrane protein</topology>
    </subcellularLocation>
</comment>
<keyword evidence="5 7" id="KW-1133">Transmembrane helix</keyword>
<evidence type="ECO:0000256" key="4">
    <source>
        <dbReference type="ARBA" id="ARBA00022824"/>
    </source>
</evidence>